<dbReference type="PRINTS" id="PR00033">
    <property type="entry name" value="HTHASNC"/>
</dbReference>
<dbReference type="InterPro" id="IPR000485">
    <property type="entry name" value="AsnC-type_HTH_dom"/>
</dbReference>
<keyword evidence="2" id="KW-0238">DNA-binding</keyword>
<dbReference type="Proteomes" id="UP000752814">
    <property type="component" value="Unassembled WGS sequence"/>
</dbReference>
<dbReference type="PROSITE" id="PS50956">
    <property type="entry name" value="HTH_ASNC_2"/>
    <property type="match status" value="1"/>
</dbReference>
<evidence type="ECO:0000313" key="5">
    <source>
        <dbReference type="EMBL" id="TQS84886.1"/>
    </source>
</evidence>
<dbReference type="PANTHER" id="PTHR43413">
    <property type="entry name" value="TRANSCRIPTIONAL REGULATOR, ASNC FAMILY"/>
    <property type="match status" value="1"/>
</dbReference>
<keyword evidence="1" id="KW-0805">Transcription regulation</keyword>
<dbReference type="InterPro" id="IPR036388">
    <property type="entry name" value="WH-like_DNA-bd_sf"/>
</dbReference>
<feature type="domain" description="HTH asnC-type" evidence="4">
    <location>
        <begin position="3"/>
        <end position="64"/>
    </location>
</feature>
<comment type="caution">
    <text evidence="5">The sequence shown here is derived from an EMBL/GenBank/DDBJ whole genome shotgun (WGS) entry which is preliminary data.</text>
</comment>
<dbReference type="SMART" id="SM00344">
    <property type="entry name" value="HTH_ASNC"/>
    <property type="match status" value="1"/>
</dbReference>
<dbReference type="InterPro" id="IPR036390">
    <property type="entry name" value="WH_DNA-bd_sf"/>
</dbReference>
<dbReference type="EMBL" id="LVVT01000001">
    <property type="protein sequence ID" value="TQS84886.1"/>
    <property type="molecule type" value="Genomic_DNA"/>
</dbReference>
<dbReference type="Pfam" id="PF13412">
    <property type="entry name" value="HTH_24"/>
    <property type="match status" value="1"/>
</dbReference>
<organism evidence="5 6">
    <name type="scientific">Candidatus Methanomassiliicoccus intestinalis</name>
    <dbReference type="NCBI Taxonomy" id="1406512"/>
    <lineage>
        <taxon>Archaea</taxon>
        <taxon>Methanobacteriati</taxon>
        <taxon>Thermoplasmatota</taxon>
        <taxon>Thermoplasmata</taxon>
        <taxon>Methanomassiliicoccales</taxon>
        <taxon>Methanomassiliicoccaceae</taxon>
        <taxon>Methanomassiliicoccus</taxon>
    </lineage>
</organism>
<dbReference type="GeneID" id="41323073"/>
<dbReference type="InterPro" id="IPR011991">
    <property type="entry name" value="ArsR-like_HTH"/>
</dbReference>
<gene>
    <name evidence="5" type="ORF">A3207_02365</name>
</gene>
<dbReference type="GO" id="GO:0043565">
    <property type="term" value="F:sequence-specific DNA binding"/>
    <property type="evidence" value="ECO:0007669"/>
    <property type="project" value="InterPro"/>
</dbReference>
<dbReference type="InterPro" id="IPR019885">
    <property type="entry name" value="Tscrpt_reg_HTH_AsnC-type_CS"/>
</dbReference>
<dbReference type="RefSeq" id="WP_020448545.1">
    <property type="nucleotide sequence ID" value="NZ_CAYAXV010000007.1"/>
</dbReference>
<dbReference type="PROSITE" id="PS00519">
    <property type="entry name" value="HTH_ASNC_1"/>
    <property type="match status" value="1"/>
</dbReference>
<reference evidence="5" key="1">
    <citation type="submission" date="2016-03" db="EMBL/GenBank/DDBJ databases">
        <authorList>
            <person name="Borrel G."/>
            <person name="Mccann A."/>
            <person name="O'Toole P.W."/>
        </authorList>
    </citation>
    <scope>NUCLEOTIDE SEQUENCE</scope>
    <source>
        <strain evidence="5">183</strain>
    </source>
</reference>
<sequence>MKLDGRDFEILNILQENGRLSFRQISEITGLSVPTVSSRINDMEQAGIIRGYKADLAPENLGEFSAVAEIVVRPSEADLVSEELSKNPAVRQIFRLSNGKILILCTFTGLSSMNSFSFFISSLSQIISCEMATVTDTMKEECRAIVHQDSALLFEGKKTVQ</sequence>
<dbReference type="PANTHER" id="PTHR43413:SF7">
    <property type="entry name" value="HTH-TYPE TRANSCRIPTIONAL REGULATOR PTR2"/>
    <property type="match status" value="1"/>
</dbReference>
<dbReference type="CDD" id="cd00090">
    <property type="entry name" value="HTH_ARSR"/>
    <property type="match status" value="1"/>
</dbReference>
<evidence type="ECO:0000313" key="6">
    <source>
        <dbReference type="Proteomes" id="UP000752814"/>
    </source>
</evidence>
<evidence type="ECO:0000259" key="4">
    <source>
        <dbReference type="PROSITE" id="PS50956"/>
    </source>
</evidence>
<evidence type="ECO:0000256" key="1">
    <source>
        <dbReference type="ARBA" id="ARBA00023015"/>
    </source>
</evidence>
<evidence type="ECO:0000256" key="3">
    <source>
        <dbReference type="ARBA" id="ARBA00023163"/>
    </source>
</evidence>
<keyword evidence="3" id="KW-0804">Transcription</keyword>
<accession>A0A8J8TFW4</accession>
<dbReference type="AlphaFoldDB" id="A0A8J8TFW4"/>
<proteinExistence type="predicted"/>
<dbReference type="Gene3D" id="1.10.10.10">
    <property type="entry name" value="Winged helix-like DNA-binding domain superfamily/Winged helix DNA-binding domain"/>
    <property type="match status" value="1"/>
</dbReference>
<dbReference type="InterPro" id="IPR050684">
    <property type="entry name" value="HTH-Siroheme_Decarb"/>
</dbReference>
<name>A0A8J8TFW4_9ARCH</name>
<evidence type="ECO:0000256" key="2">
    <source>
        <dbReference type="ARBA" id="ARBA00023125"/>
    </source>
</evidence>
<protein>
    <recommendedName>
        <fullName evidence="4">HTH asnC-type domain-containing protein</fullName>
    </recommendedName>
</protein>
<dbReference type="SUPFAM" id="SSF46785">
    <property type="entry name" value="Winged helix' DNA-binding domain"/>
    <property type="match status" value="1"/>
</dbReference>
<dbReference type="InterPro" id="IPR019888">
    <property type="entry name" value="Tscrpt_reg_AsnC-like"/>
</dbReference>